<accession>A0A6L2LPL4</accession>
<dbReference type="AlphaFoldDB" id="A0A6L2LPL4"/>
<name>A0A6L2LPL4_TANCI</name>
<reference evidence="2" key="1">
    <citation type="journal article" date="2019" name="Sci. Rep.">
        <title>Draft genome of Tanacetum cinerariifolium, the natural source of mosquito coil.</title>
        <authorList>
            <person name="Yamashiro T."/>
            <person name="Shiraishi A."/>
            <person name="Satake H."/>
            <person name="Nakayama K."/>
        </authorList>
    </citation>
    <scope>NUCLEOTIDE SEQUENCE</scope>
</reference>
<sequence>MEVWALEGMVPWNVDDEFANEGHGDNEGGISGLQTQPSPSHHAGQLIKTVEKPVQDKVVPEVEASKLFCQTSEADAHQLRLNKEIYVVEAGNREMVRRQIINQCLPTFVHRLHQSAEYKRSLGEAFGLAIGKGFIDGISIGCKDPDIHAILKATSNVNLASSDIFMETYEKLFDKRYL</sequence>
<feature type="region of interest" description="Disordered" evidence="1">
    <location>
        <begin position="19"/>
        <end position="44"/>
    </location>
</feature>
<proteinExistence type="predicted"/>
<gene>
    <name evidence="2" type="ORF">Tci_035731</name>
</gene>
<organism evidence="2">
    <name type="scientific">Tanacetum cinerariifolium</name>
    <name type="common">Dalmatian daisy</name>
    <name type="synonym">Chrysanthemum cinerariifolium</name>
    <dbReference type="NCBI Taxonomy" id="118510"/>
    <lineage>
        <taxon>Eukaryota</taxon>
        <taxon>Viridiplantae</taxon>
        <taxon>Streptophyta</taxon>
        <taxon>Embryophyta</taxon>
        <taxon>Tracheophyta</taxon>
        <taxon>Spermatophyta</taxon>
        <taxon>Magnoliopsida</taxon>
        <taxon>eudicotyledons</taxon>
        <taxon>Gunneridae</taxon>
        <taxon>Pentapetalae</taxon>
        <taxon>asterids</taxon>
        <taxon>campanulids</taxon>
        <taxon>Asterales</taxon>
        <taxon>Asteraceae</taxon>
        <taxon>Asteroideae</taxon>
        <taxon>Anthemideae</taxon>
        <taxon>Anthemidinae</taxon>
        <taxon>Tanacetum</taxon>
    </lineage>
</organism>
<evidence type="ECO:0000256" key="1">
    <source>
        <dbReference type="SAM" id="MobiDB-lite"/>
    </source>
</evidence>
<evidence type="ECO:0000313" key="2">
    <source>
        <dbReference type="EMBL" id="GEU63753.1"/>
    </source>
</evidence>
<protein>
    <submittedName>
        <fullName evidence="2">Uncharacterized protein</fullName>
    </submittedName>
</protein>
<comment type="caution">
    <text evidence="2">The sequence shown here is derived from an EMBL/GenBank/DDBJ whole genome shotgun (WGS) entry which is preliminary data.</text>
</comment>
<dbReference type="EMBL" id="BKCJ010004903">
    <property type="protein sequence ID" value="GEU63753.1"/>
    <property type="molecule type" value="Genomic_DNA"/>
</dbReference>